<gene>
    <name evidence="4" type="ORF">CAMP_LOCUS6191</name>
</gene>
<dbReference type="OrthoDB" id="10253954at2759"/>
<dbReference type="InterPro" id="IPR000387">
    <property type="entry name" value="Tyr_Pase_dom"/>
</dbReference>
<dbReference type="PROSITE" id="PS50056">
    <property type="entry name" value="TYR_PHOSPHATASE_2"/>
    <property type="match status" value="1"/>
</dbReference>
<feature type="domain" description="Tyrosine specific protein phosphatases" evidence="3">
    <location>
        <begin position="783"/>
        <end position="855"/>
    </location>
</feature>
<feature type="transmembrane region" description="Helical" evidence="1">
    <location>
        <begin position="270"/>
        <end position="289"/>
    </location>
</feature>
<dbReference type="EMBL" id="CANHGI010000002">
    <property type="protein sequence ID" value="CAI5443554.1"/>
    <property type="molecule type" value="Genomic_DNA"/>
</dbReference>
<comment type="caution">
    <text evidence="4">The sequence shown here is derived from an EMBL/GenBank/DDBJ whole genome shotgun (WGS) entry which is preliminary data.</text>
</comment>
<dbReference type="CDD" id="cd00047">
    <property type="entry name" value="PTPc"/>
    <property type="match status" value="1"/>
</dbReference>
<proteinExistence type="predicted"/>
<dbReference type="SMART" id="SM00194">
    <property type="entry name" value="PTPc"/>
    <property type="match status" value="1"/>
</dbReference>
<keyword evidence="1" id="KW-0472">Membrane</keyword>
<protein>
    <recommendedName>
        <fullName evidence="6">Protein-tyrosine-phosphatase</fullName>
    </recommendedName>
</protein>
<keyword evidence="5" id="KW-1185">Reference proteome</keyword>
<dbReference type="SUPFAM" id="SSF52799">
    <property type="entry name" value="(Phosphotyrosine protein) phosphatases II"/>
    <property type="match status" value="1"/>
</dbReference>
<evidence type="ECO:0000259" key="2">
    <source>
        <dbReference type="PROSITE" id="PS50055"/>
    </source>
</evidence>
<evidence type="ECO:0000259" key="3">
    <source>
        <dbReference type="PROSITE" id="PS50056"/>
    </source>
</evidence>
<dbReference type="PROSITE" id="PS00383">
    <property type="entry name" value="TYR_PHOSPHATASE_1"/>
    <property type="match status" value="1"/>
</dbReference>
<evidence type="ECO:0000313" key="5">
    <source>
        <dbReference type="Proteomes" id="UP001152747"/>
    </source>
</evidence>
<dbReference type="AlphaFoldDB" id="A0A9P1IE41"/>
<dbReference type="GO" id="GO:0004725">
    <property type="term" value="F:protein tyrosine phosphatase activity"/>
    <property type="evidence" value="ECO:0007669"/>
    <property type="project" value="InterPro"/>
</dbReference>
<dbReference type="PROSITE" id="PS50055">
    <property type="entry name" value="TYR_PHOSPHATASE_PTP"/>
    <property type="match status" value="1"/>
</dbReference>
<dbReference type="Gene3D" id="3.90.190.10">
    <property type="entry name" value="Protein tyrosine phosphatase superfamily"/>
    <property type="match status" value="1"/>
</dbReference>
<dbReference type="InterPro" id="IPR000242">
    <property type="entry name" value="PTP_cat"/>
</dbReference>
<accession>A0A9P1IE41</accession>
<reference evidence="4" key="1">
    <citation type="submission" date="2022-11" db="EMBL/GenBank/DDBJ databases">
        <authorList>
            <person name="Kikuchi T."/>
        </authorList>
    </citation>
    <scope>NUCLEOTIDE SEQUENCE</scope>
    <source>
        <strain evidence="4">PS1010</strain>
    </source>
</reference>
<dbReference type="InterPro" id="IPR052782">
    <property type="entry name" value="Oocyte-zygote_transition_reg"/>
</dbReference>
<feature type="transmembrane region" description="Helical" evidence="1">
    <location>
        <begin position="301"/>
        <end position="326"/>
    </location>
</feature>
<dbReference type="SMART" id="SM00404">
    <property type="entry name" value="PTPc_motif"/>
    <property type="match status" value="1"/>
</dbReference>
<evidence type="ECO:0000313" key="4">
    <source>
        <dbReference type="EMBL" id="CAI5443554.1"/>
    </source>
</evidence>
<name>A0A9P1IE41_9PELO</name>
<dbReference type="InterPro" id="IPR029021">
    <property type="entry name" value="Prot-tyrosine_phosphatase-like"/>
</dbReference>
<dbReference type="Proteomes" id="UP001152747">
    <property type="component" value="Unassembled WGS sequence"/>
</dbReference>
<evidence type="ECO:0000256" key="1">
    <source>
        <dbReference type="SAM" id="Phobius"/>
    </source>
</evidence>
<sequence>MNLYDIAACIISAFVIIGLIAVFLMYLFWKRCRKWFSKMPTRGHKIGFIIAHVIVFVLAATCVVTGVFLGWKSQGTTTENPNGQIIHEIKTEANTLNTIAIDAENKLRDVPKMPTDDEIKKTLSFSDIEKLLRNGTSTDFPATSYDSHELLKVCKTLDDLQTSESTCEEFREVSKETYPFFENVKKSLPVLKENLMDFLRSFQEKINTDYQKRTEGLTTELEKMKKHGENIGMRLTKDWKNAVVQIGRVVDRKTKKVDGQELSNLLSNIGLWYIPLGVILIFIILSISLQFTNDKSRKNRCLFIFTHIMFYVIVLLICACAGFIIYQAIVGKNVDESSISDEHTKLFDFKIPLYGGTMKSSFEILSKSSGKLFDSPNDDILIGNVEFFDNLEKELVQDLEKFKQEEEIKMKYMENTRSLLNSWESIERFIINLKDIKSKHANKCISSIPAIDGFLAEFNKIGSLVKTFEMLKTNMNAWREMSVRLRKIVKQASKEMKDSMEKQRAHINDGINILNIDCKTTMATLNKINTIETAKNDGETKKGIIGLLSCFVLLNCFVCEVLFLHTYNKFAATPVVAGQLIRKDGRPDWIKSVLKKTCAEIYHSFEELVQRLLIHEEKLTRKELIAFGSTIRYPSIDLVKNTRVLLKNKDSSKYLVHANFVTMPNAQVVDGKRKPKYIAASGPTKKGIELFLHMIYTEQVNVVLMLCRLVEDGKSKCAQYYPEKMQQTMKFGEYSIKLVDIKKTAFKEYTCRVLELSCGKERRTINQFHYTEWPDHHIPENPETVLAMMSAATSLQGNAPIVVHCSAGVGRTGTLIAIDFCSEILQGFADITLFESLRQLRNMRESSVYTAIQFVFLYAALMKLFHNQDLVSASENQRILFGL</sequence>
<organism evidence="4 5">
    <name type="scientific">Caenorhabditis angaria</name>
    <dbReference type="NCBI Taxonomy" id="860376"/>
    <lineage>
        <taxon>Eukaryota</taxon>
        <taxon>Metazoa</taxon>
        <taxon>Ecdysozoa</taxon>
        <taxon>Nematoda</taxon>
        <taxon>Chromadorea</taxon>
        <taxon>Rhabditida</taxon>
        <taxon>Rhabditina</taxon>
        <taxon>Rhabditomorpha</taxon>
        <taxon>Rhabditoidea</taxon>
        <taxon>Rhabditidae</taxon>
        <taxon>Peloderinae</taxon>
        <taxon>Caenorhabditis</taxon>
    </lineage>
</organism>
<dbReference type="PRINTS" id="PR00700">
    <property type="entry name" value="PRTYPHPHTASE"/>
</dbReference>
<dbReference type="InterPro" id="IPR016130">
    <property type="entry name" value="Tyr_Pase_AS"/>
</dbReference>
<dbReference type="PANTHER" id="PTHR46163">
    <property type="entry name" value="TYROSINE-PROTEIN PHOSPHATASE-RELATED"/>
    <property type="match status" value="1"/>
</dbReference>
<feature type="transmembrane region" description="Helical" evidence="1">
    <location>
        <begin position="544"/>
        <end position="564"/>
    </location>
</feature>
<feature type="domain" description="Tyrosine-protein phosphatase" evidence="2">
    <location>
        <begin position="601"/>
        <end position="864"/>
    </location>
</feature>
<dbReference type="InterPro" id="IPR003595">
    <property type="entry name" value="Tyr_Pase_cat"/>
</dbReference>
<feature type="transmembrane region" description="Helical" evidence="1">
    <location>
        <begin position="49"/>
        <end position="71"/>
    </location>
</feature>
<evidence type="ECO:0008006" key="6">
    <source>
        <dbReference type="Google" id="ProtNLM"/>
    </source>
</evidence>
<keyword evidence="1" id="KW-0812">Transmembrane</keyword>
<dbReference type="Pfam" id="PF00102">
    <property type="entry name" value="Y_phosphatase"/>
    <property type="match status" value="1"/>
</dbReference>
<feature type="transmembrane region" description="Helical" evidence="1">
    <location>
        <begin position="6"/>
        <end position="29"/>
    </location>
</feature>
<keyword evidence="1" id="KW-1133">Transmembrane helix</keyword>